<comment type="caution">
    <text evidence="4">The sequence shown here is derived from an EMBL/GenBank/DDBJ whole genome shotgun (WGS) entry which is preliminary data.</text>
</comment>
<proteinExistence type="inferred from homology"/>
<accession>A0ABN2XE04</accession>
<evidence type="ECO:0000313" key="5">
    <source>
        <dbReference type="Proteomes" id="UP001500166"/>
    </source>
</evidence>
<name>A0ABN2XE04_9MICC</name>
<dbReference type="PANTHER" id="PTHR33473">
    <property type="entry name" value="ATP-DEPENDENT CLP PROTEASE ADAPTER PROTEIN CLPS1, CHLOROPLASTIC"/>
    <property type="match status" value="1"/>
</dbReference>
<comment type="subunit">
    <text evidence="1">Binds to the N-terminal domain of the chaperone ClpA.</text>
</comment>
<comment type="function">
    <text evidence="1">Involved in the modulation of the specificity of the ClpAP-mediated ATP-dependent protein degradation.</text>
</comment>
<evidence type="ECO:0000256" key="1">
    <source>
        <dbReference type="HAMAP-Rule" id="MF_00302"/>
    </source>
</evidence>
<feature type="region of interest" description="Disordered" evidence="2">
    <location>
        <begin position="1"/>
        <end position="23"/>
    </location>
</feature>
<keyword evidence="5" id="KW-1185">Reference proteome</keyword>
<gene>
    <name evidence="1" type="primary">clpS</name>
    <name evidence="4" type="ORF">GCM10009824_02270</name>
</gene>
<comment type="similarity">
    <text evidence="1">Belongs to the ClpS family.</text>
</comment>
<dbReference type="InterPro" id="IPR014719">
    <property type="entry name" value="Ribosomal_bL12_C/ClpS-like"/>
</dbReference>
<dbReference type="HAMAP" id="MF_00302">
    <property type="entry name" value="ClpS"/>
    <property type="match status" value="1"/>
</dbReference>
<protein>
    <recommendedName>
        <fullName evidence="1">ATP-dependent Clp protease adapter protein ClpS</fullName>
    </recommendedName>
</protein>
<dbReference type="NCBIfam" id="NF000668">
    <property type="entry name" value="PRK00033.1-1"/>
    <property type="match status" value="1"/>
</dbReference>
<dbReference type="InterPro" id="IPR003769">
    <property type="entry name" value="ClpS_core"/>
</dbReference>
<sequence length="150" mass="16500">MDWVPMGSCAHSRPQPNGIGSLRTSTGAGYDGHIMISTPLSAHARCMPVLMSAAPAETPVLTEDPETHTMLSVPWNVIVWDDPVNLMSYVVYVFRSYFGYSDAKARKLMLEVHHNGRSIVASGTLEEAETHVSALHGYGLWATYERADHN</sequence>
<dbReference type="Proteomes" id="UP001500166">
    <property type="component" value="Unassembled WGS sequence"/>
</dbReference>
<dbReference type="SUPFAM" id="SSF54736">
    <property type="entry name" value="ClpS-like"/>
    <property type="match status" value="1"/>
</dbReference>
<organism evidence="4 5">
    <name type="scientific">Kocuria atrinae</name>
    <dbReference type="NCBI Taxonomy" id="592377"/>
    <lineage>
        <taxon>Bacteria</taxon>
        <taxon>Bacillati</taxon>
        <taxon>Actinomycetota</taxon>
        <taxon>Actinomycetes</taxon>
        <taxon>Micrococcales</taxon>
        <taxon>Micrococcaceae</taxon>
        <taxon>Kocuria</taxon>
    </lineage>
</organism>
<dbReference type="EMBL" id="BAAAQA010000002">
    <property type="protein sequence ID" value="GAA2108791.1"/>
    <property type="molecule type" value="Genomic_DNA"/>
</dbReference>
<dbReference type="Gene3D" id="3.30.1390.10">
    <property type="match status" value="1"/>
</dbReference>
<dbReference type="PANTHER" id="PTHR33473:SF19">
    <property type="entry name" value="ATP-DEPENDENT CLP PROTEASE ADAPTER PROTEIN CLPS"/>
    <property type="match status" value="1"/>
</dbReference>
<feature type="domain" description="Adaptor protein ClpS core" evidence="3">
    <location>
        <begin position="74"/>
        <end position="143"/>
    </location>
</feature>
<evidence type="ECO:0000259" key="3">
    <source>
        <dbReference type="Pfam" id="PF02617"/>
    </source>
</evidence>
<dbReference type="InterPro" id="IPR022935">
    <property type="entry name" value="ClpS"/>
</dbReference>
<evidence type="ECO:0000256" key="2">
    <source>
        <dbReference type="SAM" id="MobiDB-lite"/>
    </source>
</evidence>
<evidence type="ECO:0000313" key="4">
    <source>
        <dbReference type="EMBL" id="GAA2108791.1"/>
    </source>
</evidence>
<reference evidence="4 5" key="1">
    <citation type="journal article" date="2019" name="Int. J. Syst. Evol. Microbiol.">
        <title>The Global Catalogue of Microorganisms (GCM) 10K type strain sequencing project: providing services to taxonomists for standard genome sequencing and annotation.</title>
        <authorList>
            <consortium name="The Broad Institute Genomics Platform"/>
            <consortium name="The Broad Institute Genome Sequencing Center for Infectious Disease"/>
            <person name="Wu L."/>
            <person name="Ma J."/>
        </authorList>
    </citation>
    <scope>NUCLEOTIDE SEQUENCE [LARGE SCALE GENOMIC DNA]</scope>
    <source>
        <strain evidence="4 5">JCM 15914</strain>
    </source>
</reference>
<dbReference type="Pfam" id="PF02617">
    <property type="entry name" value="ClpS"/>
    <property type="match status" value="1"/>
</dbReference>